<name>A0A1V9YHI1_9STRA</name>
<feature type="region of interest" description="Disordered" evidence="1">
    <location>
        <begin position="225"/>
        <end position="366"/>
    </location>
</feature>
<feature type="region of interest" description="Disordered" evidence="1">
    <location>
        <begin position="23"/>
        <end position="103"/>
    </location>
</feature>
<evidence type="ECO:0000313" key="5">
    <source>
        <dbReference type="Proteomes" id="UP000243217"/>
    </source>
</evidence>
<protein>
    <recommendedName>
        <fullName evidence="6">Secreted protein</fullName>
    </recommendedName>
</protein>
<keyword evidence="2" id="KW-0812">Transmembrane</keyword>
<dbReference type="EMBL" id="JNBS01003851">
    <property type="protein sequence ID" value="OQR85195.1"/>
    <property type="molecule type" value="Genomic_DNA"/>
</dbReference>
<feature type="compositionally biased region" description="Low complexity" evidence="1">
    <location>
        <begin position="245"/>
        <end position="254"/>
    </location>
</feature>
<feature type="compositionally biased region" description="Low complexity" evidence="1">
    <location>
        <begin position="140"/>
        <end position="150"/>
    </location>
</feature>
<dbReference type="AlphaFoldDB" id="A0A1V9YHI1"/>
<feature type="compositionally biased region" description="Polar residues" evidence="1">
    <location>
        <begin position="289"/>
        <end position="314"/>
    </location>
</feature>
<comment type="caution">
    <text evidence="4">The sequence shown here is derived from an EMBL/GenBank/DDBJ whole genome shotgun (WGS) entry which is preliminary data.</text>
</comment>
<feature type="signal peptide" evidence="3">
    <location>
        <begin position="1"/>
        <end position="19"/>
    </location>
</feature>
<reference evidence="4 5" key="1">
    <citation type="journal article" date="2014" name="Genome Biol. Evol.">
        <title>The secreted proteins of Achlya hypogyna and Thraustotheca clavata identify the ancestral oomycete secretome and reveal gene acquisitions by horizontal gene transfer.</title>
        <authorList>
            <person name="Misner I."/>
            <person name="Blouin N."/>
            <person name="Leonard G."/>
            <person name="Richards T.A."/>
            <person name="Lane C.E."/>
        </authorList>
    </citation>
    <scope>NUCLEOTIDE SEQUENCE [LARGE SCALE GENOMIC DNA]</scope>
    <source>
        <strain evidence="4 5">ATCC 34112</strain>
    </source>
</reference>
<evidence type="ECO:0000256" key="2">
    <source>
        <dbReference type="SAM" id="Phobius"/>
    </source>
</evidence>
<feature type="compositionally biased region" description="Polar residues" evidence="1">
    <location>
        <begin position="265"/>
        <end position="281"/>
    </location>
</feature>
<keyword evidence="5" id="KW-1185">Reference proteome</keyword>
<dbReference type="PRINTS" id="PR01217">
    <property type="entry name" value="PRICHEXTENSN"/>
</dbReference>
<keyword evidence="2" id="KW-1133">Transmembrane helix</keyword>
<feature type="compositionally biased region" description="Pro residues" evidence="1">
    <location>
        <begin position="39"/>
        <end position="66"/>
    </location>
</feature>
<evidence type="ECO:0000313" key="4">
    <source>
        <dbReference type="EMBL" id="OQR85195.1"/>
    </source>
</evidence>
<gene>
    <name evidence="4" type="ORF">THRCLA_10749</name>
</gene>
<feature type="transmembrane region" description="Helical" evidence="2">
    <location>
        <begin position="153"/>
        <end position="176"/>
    </location>
</feature>
<organism evidence="4 5">
    <name type="scientific">Thraustotheca clavata</name>
    <dbReference type="NCBI Taxonomy" id="74557"/>
    <lineage>
        <taxon>Eukaryota</taxon>
        <taxon>Sar</taxon>
        <taxon>Stramenopiles</taxon>
        <taxon>Oomycota</taxon>
        <taxon>Saprolegniomycetes</taxon>
        <taxon>Saprolegniales</taxon>
        <taxon>Achlyaceae</taxon>
        <taxon>Thraustotheca</taxon>
    </lineage>
</organism>
<feature type="compositionally biased region" description="Polar residues" evidence="1">
    <location>
        <begin position="338"/>
        <end position="366"/>
    </location>
</feature>
<feature type="compositionally biased region" description="Low complexity" evidence="1">
    <location>
        <begin position="67"/>
        <end position="103"/>
    </location>
</feature>
<keyword evidence="2" id="KW-0472">Membrane</keyword>
<keyword evidence="3" id="KW-0732">Signal</keyword>
<feature type="region of interest" description="Disordered" evidence="1">
    <location>
        <begin position="123"/>
        <end position="150"/>
    </location>
</feature>
<evidence type="ECO:0000256" key="3">
    <source>
        <dbReference type="SAM" id="SignalP"/>
    </source>
</evidence>
<dbReference type="Proteomes" id="UP000243217">
    <property type="component" value="Unassembled WGS sequence"/>
</dbReference>
<proteinExistence type="predicted"/>
<dbReference type="STRING" id="74557.A0A1V9YHI1"/>
<accession>A0A1V9YHI1</accession>
<feature type="chain" id="PRO_5013139514" description="Secreted protein" evidence="3">
    <location>
        <begin position="20"/>
        <end position="366"/>
    </location>
</feature>
<dbReference type="OrthoDB" id="78829at2759"/>
<evidence type="ECO:0000256" key="1">
    <source>
        <dbReference type="SAM" id="MobiDB-lite"/>
    </source>
</evidence>
<feature type="compositionally biased region" description="Polar residues" evidence="1">
    <location>
        <begin position="234"/>
        <end position="244"/>
    </location>
</feature>
<evidence type="ECO:0008006" key="6">
    <source>
        <dbReference type="Google" id="ProtNLM"/>
    </source>
</evidence>
<sequence length="366" mass="37936">MKRGLLLLMASLALALVEGNNTTSVPPPTQVPTHAPTTTPTPAPTPVPTTAPPSTPPPSTEAPKPSPTTSAPTATPTPAASTKAPDATTASPAPTTSPPASTIAPVASTAAPLTEAPVVAVSSSAGSSSHSTTAPVAKKNNTSTDTPSDSSNITIIVVGAVAGVLVLGGLVAFLVIRSKRMDEDDDDMLTARGYKSEYNPSMFEYAPKSIASQYDVDAYKPNPNAASATFDYPNENNQKFNEQPTYTTSTASKQTTDDNAYPSASFFTWDSRGTGSQSSQVPDIVSERGSYNSDITGGYQMSSPQRSTTNTNPWGMSVDDSRSSYLSGAMHSGRTMDNDSFLSANSSVDRGSEMSGRSSPGRSFML</sequence>